<dbReference type="InterPro" id="IPR027417">
    <property type="entry name" value="P-loop_NTPase"/>
</dbReference>
<dbReference type="EMBL" id="CAJA01000108">
    <property type="protein sequence ID" value="CCH72768.1"/>
    <property type="molecule type" value="Genomic_DNA"/>
</dbReference>
<protein>
    <submittedName>
        <fullName evidence="2">ATPases involved in chromosome partitioning</fullName>
    </submittedName>
</protein>
<evidence type="ECO:0000313" key="2">
    <source>
        <dbReference type="EMBL" id="CCH72768.1"/>
    </source>
</evidence>
<feature type="domain" description="AAA" evidence="1">
    <location>
        <begin position="14"/>
        <end position="187"/>
    </location>
</feature>
<dbReference type="CDD" id="cd02042">
    <property type="entry name" value="ParAB_family"/>
    <property type="match status" value="1"/>
</dbReference>
<evidence type="ECO:0000259" key="1">
    <source>
        <dbReference type="Pfam" id="PF13614"/>
    </source>
</evidence>
<dbReference type="InterPro" id="IPR050678">
    <property type="entry name" value="DNA_Partitioning_ATPase"/>
</dbReference>
<dbReference type="Gene3D" id="3.40.50.300">
    <property type="entry name" value="P-loop containing nucleotide triphosphate hydrolases"/>
    <property type="match status" value="1"/>
</dbReference>
<evidence type="ECO:0000313" key="3">
    <source>
        <dbReference type="Proteomes" id="UP000035763"/>
    </source>
</evidence>
<gene>
    <name evidence="2" type="ORF">BN11_1960016</name>
</gene>
<organism evidence="2 3">
    <name type="scientific">Nostocoides australiense Ben110</name>
    <dbReference type="NCBI Taxonomy" id="1193182"/>
    <lineage>
        <taxon>Bacteria</taxon>
        <taxon>Bacillati</taxon>
        <taxon>Actinomycetota</taxon>
        <taxon>Actinomycetes</taxon>
        <taxon>Micrococcales</taxon>
        <taxon>Intrasporangiaceae</taxon>
        <taxon>Nostocoides</taxon>
    </lineage>
</organism>
<dbReference type="Pfam" id="PF13614">
    <property type="entry name" value="AAA_31"/>
    <property type="match status" value="1"/>
</dbReference>
<comment type="caution">
    <text evidence="2">The sequence shown here is derived from an EMBL/GenBank/DDBJ whole genome shotgun (WGS) entry which is preliminary data.</text>
</comment>
<keyword evidence="3" id="KW-1185">Reference proteome</keyword>
<proteinExistence type="predicted"/>
<dbReference type="Proteomes" id="UP000035763">
    <property type="component" value="Unassembled WGS sequence"/>
</dbReference>
<name>W6JTU5_9MICO</name>
<dbReference type="AlphaFoldDB" id="W6JTU5"/>
<reference evidence="2 3" key="1">
    <citation type="journal article" date="2013" name="ISME J.">
        <title>A metabolic model for members of the genus Tetrasphaera involved in enhanced biological phosphorus removal.</title>
        <authorList>
            <person name="Kristiansen R."/>
            <person name="Nguyen H.T.T."/>
            <person name="Saunders A.M."/>
            <person name="Nielsen J.L."/>
            <person name="Wimmer R."/>
            <person name="Le V.Q."/>
            <person name="McIlroy S.J."/>
            <person name="Petrovski S."/>
            <person name="Seviour R.J."/>
            <person name="Calteau A."/>
            <person name="Nielsen K.L."/>
            <person name="Nielsen P.H."/>
        </authorList>
    </citation>
    <scope>NUCLEOTIDE SEQUENCE [LARGE SCALE GENOMIC DNA]</scope>
    <source>
        <strain evidence="2 3">Ben110</strain>
    </source>
</reference>
<dbReference type="PANTHER" id="PTHR13696">
    <property type="entry name" value="P-LOOP CONTAINING NUCLEOSIDE TRIPHOSPHATE HYDROLASE"/>
    <property type="match status" value="1"/>
</dbReference>
<dbReference type="STRING" id="1193182.BN11_1960016"/>
<dbReference type="InterPro" id="IPR025669">
    <property type="entry name" value="AAA_dom"/>
</dbReference>
<dbReference type="RefSeq" id="WP_048698264.1">
    <property type="nucleotide sequence ID" value="NZ_HG764815.1"/>
</dbReference>
<sequence>MSEPELPDAAALSRVVAVINGKGGVLKTSIVANVAGCLAKSMRVLVIDLDISGNLKMDLGMTAAAEDDAGKSVVDAVWSGADLQIVREVRPNLDMVFGGRALEMLSSLAKSSMSDELPTGSIATEFASRLADVAEDYDLVLLDCPPGNGDLQDMALTASRWVLIPTKTDPGSWDGLLGVGPRVKRARAINPDLGYLGVVVTAHNPQATRVMRNTKVRLEEVGETVPLLQAYVRHSESSAHDCRYRGQLAHELAADADANRVERLEALSARRRGEDSVDNVIPLPVALSGTADSLAGDYDRLAAEICARISAAETGATYLAGAEA</sequence>
<accession>W6JTU5</accession>
<dbReference type="SUPFAM" id="SSF52540">
    <property type="entry name" value="P-loop containing nucleoside triphosphate hydrolases"/>
    <property type="match status" value="1"/>
</dbReference>
<dbReference type="PANTHER" id="PTHR13696:SF52">
    <property type="entry name" value="PARA FAMILY PROTEIN CT_582"/>
    <property type="match status" value="1"/>
</dbReference>